<name>A0A011PLR1_9PROT</name>
<dbReference type="SUPFAM" id="SSF51735">
    <property type="entry name" value="NAD(P)-binding Rossmann-fold domains"/>
    <property type="match status" value="1"/>
</dbReference>
<accession>A0A011PLR1</accession>
<proteinExistence type="inferred from homology"/>
<comment type="pathway">
    <text evidence="1">Bacterial outer membrane biogenesis; LPS O-antigen biosynthesis.</text>
</comment>
<reference evidence="4" key="1">
    <citation type="submission" date="2014-02" db="EMBL/GenBank/DDBJ databases">
        <title>Expanding our view of genomic diversity in Candidatus Accumulibacter clades.</title>
        <authorList>
            <person name="Skennerton C.T."/>
            <person name="Barr J.J."/>
            <person name="Slater F.R."/>
            <person name="Bond P.L."/>
            <person name="Tyson G.W."/>
        </authorList>
    </citation>
    <scope>NUCLEOTIDE SEQUENCE [LARGE SCALE GENOMIC DNA]</scope>
</reference>
<evidence type="ECO:0000259" key="3">
    <source>
        <dbReference type="Pfam" id="PF01370"/>
    </source>
</evidence>
<comment type="similarity">
    <text evidence="2">Belongs to the NAD(P)-dependent epimerase/dehydratase family.</text>
</comment>
<evidence type="ECO:0000313" key="5">
    <source>
        <dbReference type="Proteomes" id="UP000020218"/>
    </source>
</evidence>
<evidence type="ECO:0000256" key="1">
    <source>
        <dbReference type="ARBA" id="ARBA00005125"/>
    </source>
</evidence>
<dbReference type="InterPro" id="IPR001509">
    <property type="entry name" value="Epimerase_deHydtase"/>
</dbReference>
<dbReference type="PANTHER" id="PTHR43000">
    <property type="entry name" value="DTDP-D-GLUCOSE 4,6-DEHYDRATASE-RELATED"/>
    <property type="match status" value="1"/>
</dbReference>
<evidence type="ECO:0000313" key="4">
    <source>
        <dbReference type="EMBL" id="EXI67264.1"/>
    </source>
</evidence>
<feature type="domain" description="NAD-dependent epimerase/dehydratase" evidence="3">
    <location>
        <begin position="7"/>
        <end position="248"/>
    </location>
</feature>
<dbReference type="PATRIC" id="fig|1454001.3.peg.2145"/>
<gene>
    <name evidence="4" type="primary">rfbB_3</name>
    <name evidence="4" type="ORF">AW08_02099</name>
</gene>
<dbReference type="Proteomes" id="UP000020218">
    <property type="component" value="Unassembled WGS sequence"/>
</dbReference>
<keyword evidence="4" id="KW-0456">Lyase</keyword>
<dbReference type="Gene3D" id="3.40.50.720">
    <property type="entry name" value="NAD(P)-binding Rossmann-like Domain"/>
    <property type="match status" value="1"/>
</dbReference>
<dbReference type="GO" id="GO:0008460">
    <property type="term" value="F:dTDP-glucose 4,6-dehydratase activity"/>
    <property type="evidence" value="ECO:0007669"/>
    <property type="project" value="UniProtKB-EC"/>
</dbReference>
<sequence>MAGAQLLITGGTGLFGIWLLETIAAANDALQVAVGATVLSRDPERFLLRVPHMASRREFEWLRGNPACFAFPPTRHDYLLHLATATSADPRQTEPIAMLHNKLASIHNVLRHARQAGVRRMLVTSSGAVYGPQPAGLGRIPETWHGAPDPLKPSSAYGEGKRLIEQVCALTPEVPCVIARCFSFIGPHLPLHGRFAAGNFLRDALNGGPIVVNGDGRARRSYMHPADLVTWLLTILLHGETGRAYNVGSDQCVSIGDLARQIAGQVGGNLSVEIHGEPDRSGVHSYVPQTDRARHELGLQLTLDLPSTLQRTIGWLRTASSMRDPRIAAASLQIPARN</sequence>
<dbReference type="STRING" id="1454001.AW08_02099"/>
<evidence type="ECO:0000256" key="2">
    <source>
        <dbReference type="ARBA" id="ARBA00007637"/>
    </source>
</evidence>
<dbReference type="InterPro" id="IPR036291">
    <property type="entry name" value="NAD(P)-bd_dom_sf"/>
</dbReference>
<dbReference type="AlphaFoldDB" id="A0A011PLR1"/>
<organism evidence="4 5">
    <name type="scientific">Candidatus Accumulibacter adjunctus</name>
    <dbReference type="NCBI Taxonomy" id="1454001"/>
    <lineage>
        <taxon>Bacteria</taxon>
        <taxon>Pseudomonadati</taxon>
        <taxon>Pseudomonadota</taxon>
        <taxon>Betaproteobacteria</taxon>
        <taxon>Candidatus Accumulibacter</taxon>
    </lineage>
</organism>
<comment type="caution">
    <text evidence="4">The sequence shown here is derived from an EMBL/GenBank/DDBJ whole genome shotgun (WGS) entry which is preliminary data.</text>
</comment>
<dbReference type="Pfam" id="PF01370">
    <property type="entry name" value="Epimerase"/>
    <property type="match status" value="1"/>
</dbReference>
<keyword evidence="5" id="KW-1185">Reference proteome</keyword>
<protein>
    <submittedName>
        <fullName evidence="4">dTDP-glucose 4,6-dehydratase</fullName>
        <ecNumber evidence="4">4.2.1.46</ecNumber>
    </submittedName>
</protein>
<dbReference type="EMBL" id="JFAX01000011">
    <property type="protein sequence ID" value="EXI67264.1"/>
    <property type="molecule type" value="Genomic_DNA"/>
</dbReference>
<dbReference type="EC" id="4.2.1.46" evidence="4"/>